<feature type="region of interest" description="Disordered" evidence="1">
    <location>
        <begin position="15"/>
        <end position="41"/>
    </location>
</feature>
<evidence type="ECO:0000256" key="1">
    <source>
        <dbReference type="SAM" id="MobiDB-lite"/>
    </source>
</evidence>
<name>A0ABR2HHE6_9EUKA</name>
<gene>
    <name evidence="2" type="ORF">M9Y10_019781</name>
</gene>
<protein>
    <submittedName>
        <fullName evidence="2">Uncharacterized protein</fullName>
    </submittedName>
</protein>
<dbReference type="EMBL" id="JAPFFF010000028">
    <property type="protein sequence ID" value="KAK8847198.1"/>
    <property type="molecule type" value="Genomic_DNA"/>
</dbReference>
<comment type="caution">
    <text evidence="2">The sequence shown here is derived from an EMBL/GenBank/DDBJ whole genome shotgun (WGS) entry which is preliminary data.</text>
</comment>
<keyword evidence="3" id="KW-1185">Reference proteome</keyword>
<reference evidence="2 3" key="1">
    <citation type="submission" date="2024-04" db="EMBL/GenBank/DDBJ databases">
        <title>Tritrichomonas musculus Genome.</title>
        <authorList>
            <person name="Alves-Ferreira E."/>
            <person name="Grigg M."/>
            <person name="Lorenzi H."/>
            <person name="Galac M."/>
        </authorList>
    </citation>
    <scope>NUCLEOTIDE SEQUENCE [LARGE SCALE GENOMIC DNA]</scope>
    <source>
        <strain evidence="2 3">EAF2021</strain>
    </source>
</reference>
<accession>A0ABR2HHE6</accession>
<feature type="compositionally biased region" description="Low complexity" evidence="1">
    <location>
        <begin position="16"/>
        <end position="32"/>
    </location>
</feature>
<evidence type="ECO:0000313" key="3">
    <source>
        <dbReference type="Proteomes" id="UP001470230"/>
    </source>
</evidence>
<evidence type="ECO:0000313" key="2">
    <source>
        <dbReference type="EMBL" id="KAK8847198.1"/>
    </source>
</evidence>
<dbReference type="Proteomes" id="UP001470230">
    <property type="component" value="Unassembled WGS sequence"/>
</dbReference>
<proteinExistence type="predicted"/>
<organism evidence="2 3">
    <name type="scientific">Tritrichomonas musculus</name>
    <dbReference type="NCBI Taxonomy" id="1915356"/>
    <lineage>
        <taxon>Eukaryota</taxon>
        <taxon>Metamonada</taxon>
        <taxon>Parabasalia</taxon>
        <taxon>Tritrichomonadida</taxon>
        <taxon>Tritrichomonadidae</taxon>
        <taxon>Tritrichomonas</taxon>
    </lineage>
</organism>
<sequence length="69" mass="7341">MNDIESVGGSIYIKESSLSPSSNSASVEVSSSKFPNDEADEKGGSIYISSYSKVTIQSNNFTQTKANVQ</sequence>